<sequence length="338" mass="36511">MNTTPAVLDQLTAPHRNRLVEHWRQVARAAALAEADLDGMGEQAITHPQAGALVGDVATIVQALVVLDRRYHRVHGWTSIPQAASLGWSALAAALDTNLKTPDYSLDATGWRPRVRPMRGDVPAGLLGVLMAEHNVLAGLGGFPHALRLRSVVDSQRVLSTRLSALVGRTDPTEVPFWKARATTYAEIQRQLRDIGGIWGGGERAAAEAGHVVARLRNADAGTVIEPRALKAFRTLADGVDERIASIVEEGIERGDFVQRMKLPRLVASSGSLVQPVRVRYRPVPDSNDVPLVRVIRQQLAPNTAQVPLGPDASRVELVAALSQRNPILEPSAQALDL</sequence>
<reference evidence="1 2" key="1">
    <citation type="submission" date="2020-09" db="EMBL/GenBank/DDBJ databases">
        <title>novel species in genus Nocardioides.</title>
        <authorList>
            <person name="Zhang G."/>
        </authorList>
    </citation>
    <scope>NUCLEOTIDE SEQUENCE [LARGE SCALE GENOMIC DNA]</scope>
    <source>
        <strain evidence="1 2">19197</strain>
    </source>
</reference>
<proteinExistence type="predicted"/>
<dbReference type="EMBL" id="JACXYY010000006">
    <property type="protein sequence ID" value="MBD3915901.1"/>
    <property type="molecule type" value="Genomic_DNA"/>
</dbReference>
<evidence type="ECO:0008006" key="3">
    <source>
        <dbReference type="Google" id="ProtNLM"/>
    </source>
</evidence>
<dbReference type="RefSeq" id="WP_191200237.1">
    <property type="nucleotide sequence ID" value="NZ_BAAAPA010000006.1"/>
</dbReference>
<evidence type="ECO:0000313" key="2">
    <source>
        <dbReference type="Proteomes" id="UP000649289"/>
    </source>
</evidence>
<keyword evidence="2" id="KW-1185">Reference proteome</keyword>
<dbReference type="Proteomes" id="UP000649289">
    <property type="component" value="Unassembled WGS sequence"/>
</dbReference>
<evidence type="ECO:0000313" key="1">
    <source>
        <dbReference type="EMBL" id="MBD3915901.1"/>
    </source>
</evidence>
<organism evidence="1 2">
    <name type="scientific">Nocardioides hwasunensis</name>
    <dbReference type="NCBI Taxonomy" id="397258"/>
    <lineage>
        <taxon>Bacteria</taxon>
        <taxon>Bacillati</taxon>
        <taxon>Actinomycetota</taxon>
        <taxon>Actinomycetes</taxon>
        <taxon>Propionibacteriales</taxon>
        <taxon>Nocardioidaceae</taxon>
        <taxon>Nocardioides</taxon>
    </lineage>
</organism>
<protein>
    <recommendedName>
        <fullName evidence="3">DUF222 domain-containing protein</fullName>
    </recommendedName>
</protein>
<accession>A0ABR8MKU8</accession>
<comment type="caution">
    <text evidence="1">The sequence shown here is derived from an EMBL/GenBank/DDBJ whole genome shotgun (WGS) entry which is preliminary data.</text>
</comment>
<name>A0ABR8MKU8_9ACTN</name>
<gene>
    <name evidence="1" type="ORF">IEZ25_14850</name>
</gene>